<reference evidence="1 2" key="1">
    <citation type="submission" date="2018-08" db="EMBL/GenBank/DDBJ databases">
        <title>Genomic Encyclopedia of Archaeal and Bacterial Type Strains, Phase II (KMG-II): from individual species to whole genera.</title>
        <authorList>
            <person name="Goeker M."/>
        </authorList>
    </citation>
    <scope>NUCLEOTIDE SEQUENCE [LARGE SCALE GENOMIC DNA]</scope>
    <source>
        <strain evidence="1 2">DSM 45791</strain>
    </source>
</reference>
<dbReference type="RefSeq" id="WP_116181486.1">
    <property type="nucleotide sequence ID" value="NZ_CP144375.1"/>
</dbReference>
<dbReference type="OrthoDB" id="4077754at2"/>
<evidence type="ECO:0000313" key="1">
    <source>
        <dbReference type="EMBL" id="REH28458.1"/>
    </source>
</evidence>
<sequence>MTDFRLPDWAVPSEPRATKVVNQKIDIRDQWWSAEINRLGLDGTPPASPSLTRAEVWSPDDDVFSLLWRALAWGSGPHLRNNKRRLDSIAADPDGARKLLEAAREEARRDPEGAYQLLMPNGRAAIKYLGPAFFTKFLYFAGGGDPLHRCLILDERVATSVCDHCGATWFPIRGWYPETYAWYCDQLAQEAKTRDRAADEIELLLFKGHE</sequence>
<name>A0A3E0GVY3_9PSEU</name>
<keyword evidence="2" id="KW-1185">Reference proteome</keyword>
<protein>
    <submittedName>
        <fullName evidence="1">Uncharacterized protein</fullName>
    </submittedName>
</protein>
<dbReference type="InterPro" id="IPR048868">
    <property type="entry name" value="OGG-like_put"/>
</dbReference>
<gene>
    <name evidence="1" type="ORF">BCF44_12738</name>
</gene>
<dbReference type="AlphaFoldDB" id="A0A3E0GVY3"/>
<proteinExistence type="predicted"/>
<dbReference type="Pfam" id="PF21790">
    <property type="entry name" value="OGG"/>
    <property type="match status" value="1"/>
</dbReference>
<dbReference type="Proteomes" id="UP000256269">
    <property type="component" value="Unassembled WGS sequence"/>
</dbReference>
<organism evidence="1 2">
    <name type="scientific">Kutzneria buriramensis</name>
    <dbReference type="NCBI Taxonomy" id="1045776"/>
    <lineage>
        <taxon>Bacteria</taxon>
        <taxon>Bacillati</taxon>
        <taxon>Actinomycetota</taxon>
        <taxon>Actinomycetes</taxon>
        <taxon>Pseudonocardiales</taxon>
        <taxon>Pseudonocardiaceae</taxon>
        <taxon>Kutzneria</taxon>
    </lineage>
</organism>
<comment type="caution">
    <text evidence="1">The sequence shown here is derived from an EMBL/GenBank/DDBJ whole genome shotgun (WGS) entry which is preliminary data.</text>
</comment>
<dbReference type="EMBL" id="QUNO01000027">
    <property type="protein sequence ID" value="REH28458.1"/>
    <property type="molecule type" value="Genomic_DNA"/>
</dbReference>
<evidence type="ECO:0000313" key="2">
    <source>
        <dbReference type="Proteomes" id="UP000256269"/>
    </source>
</evidence>
<accession>A0A3E0GVY3</accession>